<dbReference type="RefSeq" id="WP_004359773.1">
    <property type="nucleotide sequence ID" value="NZ_AMXF01000037.1"/>
</dbReference>
<evidence type="ECO:0000313" key="4">
    <source>
        <dbReference type="Proteomes" id="UP000013047"/>
    </source>
</evidence>
<evidence type="ECO:0000313" key="3">
    <source>
        <dbReference type="EMBL" id="ENO97674.1"/>
    </source>
</evidence>
<dbReference type="Pfam" id="PF03787">
    <property type="entry name" value="RAMPs"/>
    <property type="match status" value="1"/>
</dbReference>
<protein>
    <submittedName>
        <fullName evidence="3">CRISPR-associated RAMP Cmr4 family protein family protein</fullName>
    </submittedName>
</protein>
<accession>N6ZZV6</accession>
<keyword evidence="4" id="KW-1185">Reference proteome</keyword>
<dbReference type="PANTHER" id="PTHR36700:SF1">
    <property type="entry name" value="CRISPR SYSTEM CMR SUBUNIT CMR4"/>
    <property type="match status" value="1"/>
</dbReference>
<dbReference type="Proteomes" id="UP000013047">
    <property type="component" value="Unassembled WGS sequence"/>
</dbReference>
<organism evidence="3 4">
    <name type="scientific">Thauera phenylacetica B4P</name>
    <dbReference type="NCBI Taxonomy" id="1234382"/>
    <lineage>
        <taxon>Bacteria</taxon>
        <taxon>Pseudomonadati</taxon>
        <taxon>Pseudomonadota</taxon>
        <taxon>Betaproteobacteria</taxon>
        <taxon>Rhodocyclales</taxon>
        <taxon>Zoogloeaceae</taxon>
        <taxon>Thauera</taxon>
    </lineage>
</organism>
<reference evidence="3 4" key="1">
    <citation type="submission" date="2012-09" db="EMBL/GenBank/DDBJ databases">
        <title>Draft Genome Sequences of 6 Strains from Genus Thauera.</title>
        <authorList>
            <person name="Liu B."/>
            <person name="Shapleigh J.P."/>
            <person name="Frostegard A.H."/>
        </authorList>
    </citation>
    <scope>NUCLEOTIDE SEQUENCE [LARGE SCALE GENOMIC DNA]</scope>
    <source>
        <strain evidence="3 4">B4P</strain>
    </source>
</reference>
<keyword evidence="1" id="KW-0051">Antiviral defense</keyword>
<feature type="domain" description="CRISPR type III-associated protein" evidence="2">
    <location>
        <begin position="10"/>
        <end position="304"/>
    </location>
</feature>
<proteinExistence type="predicted"/>
<comment type="caution">
    <text evidence="3">The sequence shown here is derived from an EMBL/GenBank/DDBJ whole genome shotgun (WGS) entry which is preliminary data.</text>
</comment>
<dbReference type="PANTHER" id="PTHR36700">
    <property type="entry name" value="CRISPR SYSTEM CMR SUBUNIT CMR4"/>
    <property type="match status" value="1"/>
</dbReference>
<dbReference type="InterPro" id="IPR013410">
    <property type="entry name" value="CRISPR-assoc_RAMP_Cmr4"/>
</dbReference>
<dbReference type="NCBIfam" id="TIGR02580">
    <property type="entry name" value="cas_RAMP_Cmr4"/>
    <property type="match status" value="1"/>
</dbReference>
<gene>
    <name evidence="3" type="ORF">C667_07771</name>
</gene>
<dbReference type="InterPro" id="IPR005537">
    <property type="entry name" value="RAMP_III_fam"/>
</dbReference>
<name>N6ZZV6_9RHOO</name>
<evidence type="ECO:0000256" key="1">
    <source>
        <dbReference type="ARBA" id="ARBA00023118"/>
    </source>
</evidence>
<dbReference type="OrthoDB" id="9789361at2"/>
<evidence type="ECO:0000259" key="2">
    <source>
        <dbReference type="Pfam" id="PF03787"/>
    </source>
</evidence>
<dbReference type="AlphaFoldDB" id="N6ZZV6"/>
<dbReference type="EMBL" id="AMXF01000037">
    <property type="protein sequence ID" value="ENO97674.1"/>
    <property type="molecule type" value="Genomic_DNA"/>
</dbReference>
<dbReference type="GO" id="GO:0051607">
    <property type="term" value="P:defense response to virus"/>
    <property type="evidence" value="ECO:0007669"/>
    <property type="project" value="UniProtKB-KW"/>
</dbReference>
<sequence>MFQAHAALFLYATSPVHMGAGQAFGLIDNPIARERHSEHPVFPGSGLKGAIRHRFHALPGWSDGAAGERLLDRLFGPESRPEDRGGKDLHAGAVSLGDAQLVAFPVRSVKEGYVYATSAYALARAARLLTQLGVPGMPPLPELVASGACCVANSKLLAGDKLHLEAFEYTNAPAAASALAAVARWLADKALPAEEAHAFFREKFARDLVLLSDEDFTWFAKNATVVEPHVRIDNKTGTASDGGLFYTENLPPESLLLGSLMASRERSGKGELAAEAVLAQVKGAIDGKLLQVGGDATTGRGLVSARVQPGVGA</sequence>